<keyword evidence="18" id="KW-0378">Hydrolase</keyword>
<keyword evidence="10" id="KW-0158">Chromosome</keyword>
<evidence type="ECO:0000256" key="1">
    <source>
        <dbReference type="ARBA" id="ARBA00003747"/>
    </source>
</evidence>
<evidence type="ECO:0000256" key="28">
    <source>
        <dbReference type="ARBA" id="ARBA00048679"/>
    </source>
</evidence>
<reference evidence="30" key="1">
    <citation type="submission" date="2021-07" db="EMBL/GenBank/DDBJ databases">
        <authorList>
            <person name="Branca A.L. A."/>
        </authorList>
    </citation>
    <scope>NUCLEOTIDE SEQUENCE</scope>
</reference>
<keyword evidence="22" id="KW-0010">Activator</keyword>
<evidence type="ECO:0000256" key="6">
    <source>
        <dbReference type="ARBA" id="ARBA00011534"/>
    </source>
</evidence>
<dbReference type="EMBL" id="CAJVPD010000259">
    <property type="protein sequence ID" value="CAG8404435.1"/>
    <property type="molecule type" value="Genomic_DNA"/>
</dbReference>
<evidence type="ECO:0000256" key="19">
    <source>
        <dbReference type="ARBA" id="ARBA00022840"/>
    </source>
</evidence>
<dbReference type="GO" id="GO:0000408">
    <property type="term" value="C:EKC/KEOPS complex"/>
    <property type="evidence" value="ECO:0007669"/>
    <property type="project" value="TreeGrafter"/>
</dbReference>
<evidence type="ECO:0000256" key="9">
    <source>
        <dbReference type="ARBA" id="ARBA00019973"/>
    </source>
</evidence>
<comment type="subunit">
    <text evidence="6">Component of the EKC/KEOPS complex composed of at least BUD32, CGI121, GON7, KAE1 and PCC1; the whole complex dimerizes.</text>
</comment>
<dbReference type="FunFam" id="3.30.200.20:FF:000603">
    <property type="entry name" value="EKC/KEOPS complex subunit bud32"/>
    <property type="match status" value="1"/>
</dbReference>
<dbReference type="EC" id="2.7.11.1" evidence="7"/>
<keyword evidence="16" id="KW-0547">Nucleotide-binding</keyword>
<keyword evidence="17" id="KW-0418">Kinase</keyword>
<keyword evidence="14" id="KW-0808">Transferase</keyword>
<dbReference type="Pfam" id="PF06293">
    <property type="entry name" value="Kdo"/>
    <property type="match status" value="1"/>
</dbReference>
<dbReference type="GO" id="GO:0016787">
    <property type="term" value="F:hydrolase activity"/>
    <property type="evidence" value="ECO:0007669"/>
    <property type="project" value="UniProtKB-KW"/>
</dbReference>
<evidence type="ECO:0000256" key="17">
    <source>
        <dbReference type="ARBA" id="ARBA00022777"/>
    </source>
</evidence>
<keyword evidence="15" id="KW-0819">tRNA processing</keyword>
<comment type="caution">
    <text evidence="30">The sequence shown here is derived from an EMBL/GenBank/DDBJ whole genome shotgun (WGS) entry which is preliminary data.</text>
</comment>
<evidence type="ECO:0000256" key="26">
    <source>
        <dbReference type="ARBA" id="ARBA00033194"/>
    </source>
</evidence>
<comment type="catalytic activity">
    <reaction evidence="28">
        <text>L-seryl-[protein] + ATP = O-phospho-L-seryl-[protein] + ADP + H(+)</text>
        <dbReference type="Rhea" id="RHEA:17989"/>
        <dbReference type="Rhea" id="RHEA-COMP:9863"/>
        <dbReference type="Rhea" id="RHEA-COMP:11604"/>
        <dbReference type="ChEBI" id="CHEBI:15378"/>
        <dbReference type="ChEBI" id="CHEBI:29999"/>
        <dbReference type="ChEBI" id="CHEBI:30616"/>
        <dbReference type="ChEBI" id="CHEBI:83421"/>
        <dbReference type="ChEBI" id="CHEBI:456216"/>
        <dbReference type="EC" id="2.7.11.1"/>
    </reaction>
</comment>
<evidence type="ECO:0000256" key="14">
    <source>
        <dbReference type="ARBA" id="ARBA00022679"/>
    </source>
</evidence>
<organism evidence="30 31">
    <name type="scientific">Penicillium salamii</name>
    <dbReference type="NCBI Taxonomy" id="1612424"/>
    <lineage>
        <taxon>Eukaryota</taxon>
        <taxon>Fungi</taxon>
        <taxon>Dikarya</taxon>
        <taxon>Ascomycota</taxon>
        <taxon>Pezizomycotina</taxon>
        <taxon>Eurotiomycetes</taxon>
        <taxon>Eurotiomycetidae</taxon>
        <taxon>Eurotiales</taxon>
        <taxon>Aspergillaceae</taxon>
        <taxon>Penicillium</taxon>
    </lineage>
</organism>
<keyword evidence="13" id="KW-0597">Phosphoprotein</keyword>
<dbReference type="Proteomes" id="UP001152592">
    <property type="component" value="Unassembled WGS sequence"/>
</dbReference>
<dbReference type="GO" id="GO:0005524">
    <property type="term" value="F:ATP binding"/>
    <property type="evidence" value="ECO:0007669"/>
    <property type="project" value="UniProtKB-KW"/>
</dbReference>
<dbReference type="SUPFAM" id="SSF56112">
    <property type="entry name" value="Protein kinase-like (PK-like)"/>
    <property type="match status" value="1"/>
</dbReference>
<dbReference type="GO" id="GO:0005634">
    <property type="term" value="C:nucleus"/>
    <property type="evidence" value="ECO:0007669"/>
    <property type="project" value="UniProtKB-SubCell"/>
</dbReference>
<gene>
    <name evidence="30" type="ORF">PSALAMII_LOCUS8034</name>
</gene>
<dbReference type="GO" id="GO:0070525">
    <property type="term" value="P:tRNA threonylcarbamoyladenosine metabolic process"/>
    <property type="evidence" value="ECO:0007669"/>
    <property type="project" value="TreeGrafter"/>
</dbReference>
<evidence type="ECO:0000256" key="8">
    <source>
        <dbReference type="ARBA" id="ARBA00013948"/>
    </source>
</evidence>
<feature type="domain" description="Protein kinase" evidence="29">
    <location>
        <begin position="65"/>
        <end position="315"/>
    </location>
</feature>
<dbReference type="InterPro" id="IPR011009">
    <property type="entry name" value="Kinase-like_dom_sf"/>
</dbReference>
<keyword evidence="21" id="KW-0805">Transcription regulation</keyword>
<evidence type="ECO:0000256" key="10">
    <source>
        <dbReference type="ARBA" id="ARBA00022454"/>
    </source>
</evidence>
<evidence type="ECO:0000259" key="29">
    <source>
        <dbReference type="PROSITE" id="PS50011"/>
    </source>
</evidence>
<dbReference type="PANTHER" id="PTHR12209">
    <property type="entry name" value="NON-SPECIFIC SERINE/THREONINE PROTEIN KINASE"/>
    <property type="match status" value="1"/>
</dbReference>
<evidence type="ECO:0000256" key="16">
    <source>
        <dbReference type="ARBA" id="ARBA00022741"/>
    </source>
</evidence>
<keyword evidence="19" id="KW-0067">ATP-binding</keyword>
<evidence type="ECO:0000256" key="25">
    <source>
        <dbReference type="ARBA" id="ARBA00030980"/>
    </source>
</evidence>
<evidence type="ECO:0000313" key="30">
    <source>
        <dbReference type="EMBL" id="CAG8404435.1"/>
    </source>
</evidence>
<evidence type="ECO:0000256" key="15">
    <source>
        <dbReference type="ARBA" id="ARBA00022694"/>
    </source>
</evidence>
<evidence type="ECO:0000313" key="31">
    <source>
        <dbReference type="Proteomes" id="UP001152592"/>
    </source>
</evidence>
<dbReference type="OrthoDB" id="3399at2759"/>
<evidence type="ECO:0000256" key="23">
    <source>
        <dbReference type="ARBA" id="ARBA00023163"/>
    </source>
</evidence>
<dbReference type="FunFam" id="1.10.510.10:FF:000845">
    <property type="entry name" value="Probable bifunctional tRNA threonylcarbamoyladenosine biosynthesis protein"/>
    <property type="match status" value="1"/>
</dbReference>
<dbReference type="GO" id="GO:0004674">
    <property type="term" value="F:protein serine/threonine kinase activity"/>
    <property type="evidence" value="ECO:0007669"/>
    <property type="project" value="UniProtKB-KW"/>
</dbReference>
<dbReference type="NCBIfam" id="TIGR03724">
    <property type="entry name" value="arch_bud32"/>
    <property type="match status" value="1"/>
</dbReference>
<dbReference type="PROSITE" id="PS00109">
    <property type="entry name" value="PROTEIN_KINASE_TYR"/>
    <property type="match status" value="1"/>
</dbReference>
<protein>
    <recommendedName>
        <fullName evidence="9">EKC/KEOPS complex subunit BUD32</fullName>
        <ecNumber evidence="7">2.7.11.1</ecNumber>
    </recommendedName>
    <alternativeName>
        <fullName evidence="25 26">Atypical Serine/threonine protein kinase BUD32</fullName>
    </alternativeName>
    <alternativeName>
        <fullName evidence="8">EKC/KEOPS complex subunit bud32</fullName>
    </alternativeName>
</protein>
<keyword evidence="11" id="KW-0963">Cytoplasm</keyword>
<dbReference type="InterPro" id="IPR008266">
    <property type="entry name" value="Tyr_kinase_AS"/>
</dbReference>
<comment type="function">
    <text evidence="1">Component of the EKC/KEOPS complex that is required for the formation of a threonylcarbamoyl group on adenosine at position 37 (t(6)A37) in tRNAs that read codons beginning with adenine. The complex is probably involved in the transfer of the threonylcarbamoyl moiety of threonylcarbamoyl-AMP (TC-AMP) to the N6 group of A37. BUD32 has ATPase activity in the context of the EKC/KEOPS complex and likely plays a supporting role to the catalytic subunit KAE1. The EKC/KEOPS complex also promotes both telomere uncapping and telomere elongation. The complex is required for efficient recruitment of transcriptional coactivators.</text>
</comment>
<evidence type="ECO:0000256" key="20">
    <source>
        <dbReference type="ARBA" id="ARBA00022895"/>
    </source>
</evidence>
<keyword evidence="12" id="KW-0723">Serine/threonine-protein kinase</keyword>
<evidence type="ECO:0000256" key="3">
    <source>
        <dbReference type="ARBA" id="ARBA00004496"/>
    </source>
</evidence>
<evidence type="ECO:0000256" key="11">
    <source>
        <dbReference type="ARBA" id="ARBA00022490"/>
    </source>
</evidence>
<comment type="similarity">
    <text evidence="5">Belongs to the protein kinase superfamily. BUD32 family.</text>
</comment>
<evidence type="ECO:0000256" key="4">
    <source>
        <dbReference type="ARBA" id="ARBA00004574"/>
    </source>
</evidence>
<evidence type="ECO:0000256" key="27">
    <source>
        <dbReference type="ARBA" id="ARBA00047899"/>
    </source>
</evidence>
<evidence type="ECO:0000256" key="22">
    <source>
        <dbReference type="ARBA" id="ARBA00023159"/>
    </source>
</evidence>
<dbReference type="AlphaFoldDB" id="A0A9W4JN88"/>
<evidence type="ECO:0000256" key="13">
    <source>
        <dbReference type="ARBA" id="ARBA00022553"/>
    </source>
</evidence>
<comment type="subcellular location">
    <subcellularLocation>
        <location evidence="4">Chromosome</location>
        <location evidence="4">Telomere</location>
    </subcellularLocation>
    <subcellularLocation>
        <location evidence="3">Cytoplasm</location>
    </subcellularLocation>
    <subcellularLocation>
        <location evidence="2">Nucleus</location>
    </subcellularLocation>
</comment>
<dbReference type="GO" id="GO:0008033">
    <property type="term" value="P:tRNA processing"/>
    <property type="evidence" value="ECO:0007669"/>
    <property type="project" value="UniProtKB-KW"/>
</dbReference>
<dbReference type="InterPro" id="IPR000719">
    <property type="entry name" value="Prot_kinase_dom"/>
</dbReference>
<evidence type="ECO:0000256" key="7">
    <source>
        <dbReference type="ARBA" id="ARBA00012513"/>
    </source>
</evidence>
<evidence type="ECO:0000256" key="5">
    <source>
        <dbReference type="ARBA" id="ARBA00010630"/>
    </source>
</evidence>
<dbReference type="PROSITE" id="PS50011">
    <property type="entry name" value="PROTEIN_KINASE_DOM"/>
    <property type="match status" value="1"/>
</dbReference>
<accession>A0A9W4JN88</accession>
<dbReference type="GO" id="GO:0000781">
    <property type="term" value="C:chromosome, telomeric region"/>
    <property type="evidence" value="ECO:0007669"/>
    <property type="project" value="UniProtKB-SubCell"/>
</dbReference>
<evidence type="ECO:0000256" key="24">
    <source>
        <dbReference type="ARBA" id="ARBA00023242"/>
    </source>
</evidence>
<sequence>MQNQYNCCKGGNLCTSRILRAPLNFFSVSIPPLRHSTLYTAHLPTSLTMEEYKPPALPSPFNNTTPPPTLLTQGAEAHLYKTTSLNPSIPAALKIRPSKPYRHPILDRRLTRARITQEARCLAKLVREGVSVPALLALDWEGHGGEEGGWGGAWLMMEWIEGDVVRVALEKWEAWMKKASLDDEQTQAQEARVRALMRKMGAAIGALHKAGVVHGDLTTSNLMLRPVDENDTNEVGLDGDVVLIDFGLASQSAQDEDRAVDLYVLERAIASTHPRSEGLAEDLIIGYRDSYKGAPSALKRLEDVRLRGRKRSMLG</sequence>
<keyword evidence="24" id="KW-0539">Nucleus</keyword>
<dbReference type="GO" id="GO:0005829">
    <property type="term" value="C:cytosol"/>
    <property type="evidence" value="ECO:0007669"/>
    <property type="project" value="TreeGrafter"/>
</dbReference>
<evidence type="ECO:0000256" key="21">
    <source>
        <dbReference type="ARBA" id="ARBA00023015"/>
    </source>
</evidence>
<evidence type="ECO:0000256" key="12">
    <source>
        <dbReference type="ARBA" id="ARBA00022527"/>
    </source>
</evidence>
<name>A0A9W4JN88_9EURO</name>
<dbReference type="Gene3D" id="1.10.510.10">
    <property type="entry name" value="Transferase(Phosphotransferase) domain 1"/>
    <property type="match status" value="1"/>
</dbReference>
<keyword evidence="20" id="KW-0779">Telomere</keyword>
<dbReference type="PANTHER" id="PTHR12209:SF0">
    <property type="entry name" value="EKC_KEOPS COMPLEX SUBUNIT TP53RK"/>
    <property type="match status" value="1"/>
</dbReference>
<dbReference type="Gene3D" id="3.30.200.20">
    <property type="entry name" value="Phosphorylase Kinase, domain 1"/>
    <property type="match status" value="1"/>
</dbReference>
<evidence type="ECO:0000256" key="18">
    <source>
        <dbReference type="ARBA" id="ARBA00022801"/>
    </source>
</evidence>
<evidence type="ECO:0000256" key="2">
    <source>
        <dbReference type="ARBA" id="ARBA00004123"/>
    </source>
</evidence>
<comment type="catalytic activity">
    <reaction evidence="27">
        <text>L-threonyl-[protein] + ATP = O-phospho-L-threonyl-[protein] + ADP + H(+)</text>
        <dbReference type="Rhea" id="RHEA:46608"/>
        <dbReference type="Rhea" id="RHEA-COMP:11060"/>
        <dbReference type="Rhea" id="RHEA-COMP:11605"/>
        <dbReference type="ChEBI" id="CHEBI:15378"/>
        <dbReference type="ChEBI" id="CHEBI:30013"/>
        <dbReference type="ChEBI" id="CHEBI:30616"/>
        <dbReference type="ChEBI" id="CHEBI:61977"/>
        <dbReference type="ChEBI" id="CHEBI:456216"/>
        <dbReference type="EC" id="2.7.11.1"/>
    </reaction>
</comment>
<keyword evidence="23" id="KW-0804">Transcription</keyword>
<proteinExistence type="inferred from homology"/>
<dbReference type="InterPro" id="IPR022495">
    <property type="entry name" value="Bud32"/>
</dbReference>